<protein>
    <recommendedName>
        <fullName evidence="5 15">CDP-diacylglycerol--glycerol-3-phosphate 3-phosphatidyltransferase</fullName>
        <ecNumber evidence="4 15">2.7.8.5</ecNumber>
    </recommendedName>
</protein>
<dbReference type="PROSITE" id="PS00379">
    <property type="entry name" value="CDP_ALCOHOL_P_TRANSF"/>
    <property type="match status" value="1"/>
</dbReference>
<feature type="transmembrane region" description="Helical" evidence="17">
    <location>
        <begin position="134"/>
        <end position="151"/>
    </location>
</feature>
<sequence>MSNTTDTKLMNLPNILTLARIGAVPVVVVLLMFESKTTSFWAAFIFSLAAITDWLDGYLARKWEIVTVLGKFLDPLADKLIVMAALIMLIPLDRVPAWAVFLILGREMLVTGLRSIASAEGIVIAASNLGKYKTIFQMVAIIGLLLHYRYYWFFGLEVDLFHASFHNAGIFFFYISLIMTLWSGFDYLAKFFKLFAR</sequence>
<comment type="similarity">
    <text evidence="3 16">Belongs to the CDP-alcohol phosphatidyltransferase class-I family.</text>
</comment>
<evidence type="ECO:0000256" key="1">
    <source>
        <dbReference type="ARBA" id="ARBA00004141"/>
    </source>
</evidence>
<dbReference type="NCBIfam" id="TIGR00560">
    <property type="entry name" value="pgsA"/>
    <property type="match status" value="1"/>
</dbReference>
<name>A0A1M6K9P6_MALRU</name>
<dbReference type="Proteomes" id="UP000184171">
    <property type="component" value="Unassembled WGS sequence"/>
</dbReference>
<reference evidence="18 19" key="1">
    <citation type="submission" date="2016-11" db="EMBL/GenBank/DDBJ databases">
        <authorList>
            <person name="Jaros S."/>
            <person name="Januszkiewicz K."/>
            <person name="Wedrychowicz H."/>
        </authorList>
    </citation>
    <scope>NUCLEOTIDE SEQUENCE [LARGE SCALE GENOMIC DNA]</scope>
    <source>
        <strain evidence="18 19">DSM 5091</strain>
    </source>
</reference>
<feature type="transmembrane region" description="Helical" evidence="17">
    <location>
        <begin position="171"/>
        <end position="189"/>
    </location>
</feature>
<evidence type="ECO:0000256" key="6">
    <source>
        <dbReference type="ARBA" id="ARBA00022516"/>
    </source>
</evidence>
<evidence type="ECO:0000256" key="9">
    <source>
        <dbReference type="ARBA" id="ARBA00022989"/>
    </source>
</evidence>
<dbReference type="EC" id="2.7.8.5" evidence="4 15"/>
<dbReference type="STRING" id="1122189.SAMN02745165_02636"/>
<dbReference type="GO" id="GO:0046474">
    <property type="term" value="P:glycerophospholipid biosynthetic process"/>
    <property type="evidence" value="ECO:0007669"/>
    <property type="project" value="TreeGrafter"/>
</dbReference>
<dbReference type="Pfam" id="PF01066">
    <property type="entry name" value="CDP-OH_P_transf"/>
    <property type="match status" value="1"/>
</dbReference>
<comment type="subcellular location">
    <subcellularLocation>
        <location evidence="1">Membrane</location>
        <topology evidence="1">Multi-pass membrane protein</topology>
    </subcellularLocation>
</comment>
<dbReference type="GO" id="GO:0008444">
    <property type="term" value="F:CDP-diacylglycerol-glycerol-3-phosphate 3-phosphatidyltransferase activity"/>
    <property type="evidence" value="ECO:0007669"/>
    <property type="project" value="UniProtKB-UniRule"/>
</dbReference>
<keyword evidence="7 16" id="KW-0808">Transferase</keyword>
<evidence type="ECO:0000256" key="2">
    <source>
        <dbReference type="ARBA" id="ARBA00005042"/>
    </source>
</evidence>
<dbReference type="RefSeq" id="WP_072909204.1">
    <property type="nucleotide sequence ID" value="NZ_FQZT01000010.1"/>
</dbReference>
<dbReference type="AlphaFoldDB" id="A0A1M6K9P6"/>
<dbReference type="InterPro" id="IPR050324">
    <property type="entry name" value="CDP-alcohol_PTase-I"/>
</dbReference>
<feature type="transmembrane region" description="Helical" evidence="17">
    <location>
        <begin position="12"/>
        <end position="33"/>
    </location>
</feature>
<comment type="catalytic activity">
    <reaction evidence="14">
        <text>a CDP-1,2-diacyl-sn-glycerol + sn-glycerol 3-phosphate = a 1,2-diacyl-sn-glycero-3-phospho-(1'-sn-glycero-3'-phosphate) + CMP + H(+)</text>
        <dbReference type="Rhea" id="RHEA:12593"/>
        <dbReference type="ChEBI" id="CHEBI:15378"/>
        <dbReference type="ChEBI" id="CHEBI:57597"/>
        <dbReference type="ChEBI" id="CHEBI:58332"/>
        <dbReference type="ChEBI" id="CHEBI:60110"/>
        <dbReference type="ChEBI" id="CHEBI:60377"/>
        <dbReference type="EC" id="2.7.8.5"/>
    </reaction>
</comment>
<evidence type="ECO:0000256" key="12">
    <source>
        <dbReference type="ARBA" id="ARBA00023209"/>
    </source>
</evidence>
<keyword evidence="9 17" id="KW-1133">Transmembrane helix</keyword>
<evidence type="ECO:0000256" key="3">
    <source>
        <dbReference type="ARBA" id="ARBA00010441"/>
    </source>
</evidence>
<evidence type="ECO:0000256" key="8">
    <source>
        <dbReference type="ARBA" id="ARBA00022692"/>
    </source>
</evidence>
<comment type="pathway">
    <text evidence="2">Phospholipid metabolism; phosphatidylglycerol biosynthesis; phosphatidylglycerol from CDP-diacylglycerol: step 1/2.</text>
</comment>
<dbReference type="InterPro" id="IPR004570">
    <property type="entry name" value="Phosphatidylglycerol_P_synth"/>
</dbReference>
<keyword evidence="11 17" id="KW-0472">Membrane</keyword>
<dbReference type="OrthoDB" id="9796672at2"/>
<keyword evidence="10" id="KW-0443">Lipid metabolism</keyword>
<dbReference type="GO" id="GO:0016020">
    <property type="term" value="C:membrane"/>
    <property type="evidence" value="ECO:0007669"/>
    <property type="project" value="UniProtKB-SubCell"/>
</dbReference>
<dbReference type="EMBL" id="FQZT01000010">
    <property type="protein sequence ID" value="SHJ55666.1"/>
    <property type="molecule type" value="Genomic_DNA"/>
</dbReference>
<keyword evidence="19" id="KW-1185">Reference proteome</keyword>
<keyword evidence="8 17" id="KW-0812">Transmembrane</keyword>
<keyword evidence="13" id="KW-1208">Phospholipid metabolism</keyword>
<evidence type="ECO:0000256" key="11">
    <source>
        <dbReference type="ARBA" id="ARBA00023136"/>
    </source>
</evidence>
<dbReference type="PANTHER" id="PTHR14269:SF62">
    <property type="entry name" value="CDP-DIACYLGLYCEROL--GLYCEROL-3-PHOSPHATE 3-PHOSPHATIDYLTRANSFERASE 1, CHLOROPLASTIC"/>
    <property type="match status" value="1"/>
</dbReference>
<organism evidence="18 19">
    <name type="scientific">Malonomonas rubra DSM 5091</name>
    <dbReference type="NCBI Taxonomy" id="1122189"/>
    <lineage>
        <taxon>Bacteria</taxon>
        <taxon>Pseudomonadati</taxon>
        <taxon>Thermodesulfobacteriota</taxon>
        <taxon>Desulfuromonadia</taxon>
        <taxon>Desulfuromonadales</taxon>
        <taxon>Geopsychrobacteraceae</taxon>
        <taxon>Malonomonas</taxon>
    </lineage>
</organism>
<evidence type="ECO:0000256" key="10">
    <source>
        <dbReference type="ARBA" id="ARBA00023098"/>
    </source>
</evidence>
<gene>
    <name evidence="18" type="ORF">SAMN02745165_02636</name>
</gene>
<feature type="transmembrane region" description="Helical" evidence="17">
    <location>
        <begin position="40"/>
        <end position="60"/>
    </location>
</feature>
<dbReference type="InterPro" id="IPR048254">
    <property type="entry name" value="CDP_ALCOHOL_P_TRANSF_CS"/>
</dbReference>
<accession>A0A1M6K9P6</accession>
<dbReference type="PIRSF" id="PIRSF000847">
    <property type="entry name" value="Phos_ph_gly_syn"/>
    <property type="match status" value="1"/>
</dbReference>
<evidence type="ECO:0000313" key="19">
    <source>
        <dbReference type="Proteomes" id="UP000184171"/>
    </source>
</evidence>
<evidence type="ECO:0000256" key="4">
    <source>
        <dbReference type="ARBA" id="ARBA00013170"/>
    </source>
</evidence>
<dbReference type="InterPro" id="IPR000462">
    <property type="entry name" value="CDP-OH_P_trans"/>
</dbReference>
<keyword evidence="6" id="KW-0444">Lipid biosynthesis</keyword>
<evidence type="ECO:0000256" key="14">
    <source>
        <dbReference type="ARBA" id="ARBA00048586"/>
    </source>
</evidence>
<dbReference type="InterPro" id="IPR043130">
    <property type="entry name" value="CDP-OH_PTrfase_TM_dom"/>
</dbReference>
<evidence type="ECO:0000256" key="13">
    <source>
        <dbReference type="ARBA" id="ARBA00023264"/>
    </source>
</evidence>
<evidence type="ECO:0000313" key="18">
    <source>
        <dbReference type="EMBL" id="SHJ55666.1"/>
    </source>
</evidence>
<dbReference type="Gene3D" id="1.20.120.1760">
    <property type="match status" value="1"/>
</dbReference>
<evidence type="ECO:0000256" key="7">
    <source>
        <dbReference type="ARBA" id="ARBA00022679"/>
    </source>
</evidence>
<feature type="transmembrane region" description="Helical" evidence="17">
    <location>
        <begin position="80"/>
        <end position="104"/>
    </location>
</feature>
<evidence type="ECO:0000256" key="17">
    <source>
        <dbReference type="SAM" id="Phobius"/>
    </source>
</evidence>
<evidence type="ECO:0000256" key="15">
    <source>
        <dbReference type="NCBIfam" id="TIGR00560"/>
    </source>
</evidence>
<evidence type="ECO:0000256" key="16">
    <source>
        <dbReference type="RuleBase" id="RU003750"/>
    </source>
</evidence>
<keyword evidence="12" id="KW-0594">Phospholipid biosynthesis</keyword>
<proteinExistence type="inferred from homology"/>
<evidence type="ECO:0000256" key="5">
    <source>
        <dbReference type="ARBA" id="ARBA00014944"/>
    </source>
</evidence>
<dbReference type="PANTHER" id="PTHR14269">
    <property type="entry name" value="CDP-DIACYLGLYCEROL--GLYCEROL-3-PHOSPHATE 3-PHOSPHATIDYLTRANSFERASE-RELATED"/>
    <property type="match status" value="1"/>
</dbReference>